<name>A0A2S5BD39_9BASI</name>
<feature type="domain" description="Myb-like" evidence="7">
    <location>
        <begin position="266"/>
        <end position="315"/>
    </location>
</feature>
<feature type="compositionally biased region" description="Basic residues" evidence="6">
    <location>
        <begin position="439"/>
        <end position="449"/>
    </location>
</feature>
<feature type="coiled-coil region" evidence="5">
    <location>
        <begin position="30"/>
        <end position="64"/>
    </location>
</feature>
<dbReference type="SUPFAM" id="SSF46689">
    <property type="entry name" value="Homeodomain-like"/>
    <property type="match status" value="2"/>
</dbReference>
<reference evidence="9 10" key="1">
    <citation type="journal article" date="2018" name="Front. Microbiol.">
        <title>Prospects for Fungal Bioremediation of Acidic Radioactive Waste Sites: Characterization and Genome Sequence of Rhodotorula taiwanensis MD1149.</title>
        <authorList>
            <person name="Tkavc R."/>
            <person name="Matrosova V.Y."/>
            <person name="Grichenko O.E."/>
            <person name="Gostincar C."/>
            <person name="Volpe R.P."/>
            <person name="Klimenkova P."/>
            <person name="Gaidamakova E.K."/>
            <person name="Zhou C.E."/>
            <person name="Stewart B.J."/>
            <person name="Lyman M.G."/>
            <person name="Malfatti S.A."/>
            <person name="Rubinfeld B."/>
            <person name="Courtot M."/>
            <person name="Singh J."/>
            <person name="Dalgard C.L."/>
            <person name="Hamilton T."/>
            <person name="Frey K.G."/>
            <person name="Gunde-Cimerman N."/>
            <person name="Dugan L."/>
            <person name="Daly M.J."/>
        </authorList>
    </citation>
    <scope>NUCLEOTIDE SEQUENCE [LARGE SCALE GENOMIC DNA]</scope>
    <source>
        <strain evidence="9 10">MD1149</strain>
    </source>
</reference>
<comment type="caution">
    <text evidence="9">The sequence shown here is derived from an EMBL/GenBank/DDBJ whole genome shotgun (WGS) entry which is preliminary data.</text>
</comment>
<feature type="compositionally biased region" description="Pro residues" evidence="6">
    <location>
        <begin position="426"/>
        <end position="435"/>
    </location>
</feature>
<keyword evidence="5" id="KW-0175">Coiled coil</keyword>
<dbReference type="Pfam" id="PF00249">
    <property type="entry name" value="Myb_DNA-binding"/>
    <property type="match status" value="2"/>
</dbReference>
<dbReference type="PROSITE" id="PS50090">
    <property type="entry name" value="MYB_LIKE"/>
    <property type="match status" value="3"/>
</dbReference>
<evidence type="ECO:0000256" key="1">
    <source>
        <dbReference type="ARBA" id="ARBA00023015"/>
    </source>
</evidence>
<dbReference type="PANTHER" id="PTHR46621:SF1">
    <property type="entry name" value="SNRNA-ACTIVATING PROTEIN COMPLEX SUBUNIT 4"/>
    <property type="match status" value="1"/>
</dbReference>
<evidence type="ECO:0000256" key="5">
    <source>
        <dbReference type="SAM" id="Coils"/>
    </source>
</evidence>
<keyword evidence="10" id="KW-1185">Reference proteome</keyword>
<feature type="domain" description="HTH myb-type" evidence="8">
    <location>
        <begin position="316"/>
        <end position="371"/>
    </location>
</feature>
<dbReference type="STRING" id="741276.A0A2S5BD39"/>
<evidence type="ECO:0000259" key="8">
    <source>
        <dbReference type="PROSITE" id="PS51294"/>
    </source>
</evidence>
<keyword evidence="1" id="KW-0805">Transcription regulation</keyword>
<dbReference type="InterPro" id="IPR017930">
    <property type="entry name" value="Myb_dom"/>
</dbReference>
<dbReference type="SMART" id="SM00717">
    <property type="entry name" value="SANT"/>
    <property type="match status" value="5"/>
</dbReference>
<organism evidence="9 10">
    <name type="scientific">Rhodotorula taiwanensis</name>
    <dbReference type="NCBI Taxonomy" id="741276"/>
    <lineage>
        <taxon>Eukaryota</taxon>
        <taxon>Fungi</taxon>
        <taxon>Dikarya</taxon>
        <taxon>Basidiomycota</taxon>
        <taxon>Pucciniomycotina</taxon>
        <taxon>Microbotryomycetes</taxon>
        <taxon>Sporidiobolales</taxon>
        <taxon>Sporidiobolaceae</taxon>
        <taxon>Rhodotorula</taxon>
    </lineage>
</organism>
<evidence type="ECO:0000313" key="9">
    <source>
        <dbReference type="EMBL" id="POY74684.1"/>
    </source>
</evidence>
<dbReference type="GO" id="GO:0042795">
    <property type="term" value="P:snRNA transcription by RNA polymerase II"/>
    <property type="evidence" value="ECO:0007669"/>
    <property type="project" value="TreeGrafter"/>
</dbReference>
<dbReference type="Pfam" id="PF13921">
    <property type="entry name" value="Myb_DNA-bind_6"/>
    <property type="match status" value="1"/>
</dbReference>
<dbReference type="Gene3D" id="1.10.10.60">
    <property type="entry name" value="Homeodomain-like"/>
    <property type="match status" value="3"/>
</dbReference>
<dbReference type="PANTHER" id="PTHR46621">
    <property type="entry name" value="SNRNA-ACTIVATING PROTEIN COMPLEX SUBUNIT 4"/>
    <property type="match status" value="1"/>
</dbReference>
<gene>
    <name evidence="9" type="ORF">BMF94_2446</name>
</gene>
<keyword evidence="3" id="KW-0804">Transcription</keyword>
<dbReference type="AlphaFoldDB" id="A0A2S5BD39"/>
<dbReference type="Proteomes" id="UP000237144">
    <property type="component" value="Unassembled WGS sequence"/>
</dbReference>
<evidence type="ECO:0000256" key="4">
    <source>
        <dbReference type="ARBA" id="ARBA00023242"/>
    </source>
</evidence>
<dbReference type="CDD" id="cd00167">
    <property type="entry name" value="SANT"/>
    <property type="match status" value="2"/>
</dbReference>
<dbReference type="InterPro" id="IPR051575">
    <property type="entry name" value="Myb-like_DNA-bd"/>
</dbReference>
<feature type="domain" description="HTH myb-type" evidence="8">
    <location>
        <begin position="266"/>
        <end position="315"/>
    </location>
</feature>
<evidence type="ECO:0000256" key="2">
    <source>
        <dbReference type="ARBA" id="ARBA00023125"/>
    </source>
</evidence>
<dbReference type="OrthoDB" id="2143914at2759"/>
<keyword evidence="2" id="KW-0238">DNA-binding</keyword>
<keyword evidence="4" id="KW-0539">Nucleus</keyword>
<feature type="compositionally biased region" description="Gly residues" evidence="6">
    <location>
        <begin position="482"/>
        <end position="499"/>
    </location>
</feature>
<dbReference type="EMBL" id="PJQD01000023">
    <property type="protein sequence ID" value="POY74684.1"/>
    <property type="molecule type" value="Genomic_DNA"/>
</dbReference>
<dbReference type="PROSITE" id="PS51294">
    <property type="entry name" value="HTH_MYB"/>
    <property type="match status" value="2"/>
</dbReference>
<proteinExistence type="predicted"/>
<feature type="domain" description="Myb-like" evidence="7">
    <location>
        <begin position="316"/>
        <end position="367"/>
    </location>
</feature>
<feature type="compositionally biased region" description="Low complexity" evidence="6">
    <location>
        <begin position="457"/>
        <end position="466"/>
    </location>
</feature>
<protein>
    <submittedName>
        <fullName evidence="9">Uncharacterized protein</fullName>
    </submittedName>
</protein>
<evidence type="ECO:0000313" key="10">
    <source>
        <dbReference type="Proteomes" id="UP000237144"/>
    </source>
</evidence>
<dbReference type="GO" id="GO:0001006">
    <property type="term" value="F:RNA polymerase III type 3 promoter sequence-specific DNA binding"/>
    <property type="evidence" value="ECO:0007669"/>
    <property type="project" value="TreeGrafter"/>
</dbReference>
<dbReference type="GO" id="GO:0019185">
    <property type="term" value="C:snRNA-activating protein complex"/>
    <property type="evidence" value="ECO:0007669"/>
    <property type="project" value="TreeGrafter"/>
</dbReference>
<dbReference type="InterPro" id="IPR001005">
    <property type="entry name" value="SANT/Myb"/>
</dbReference>
<dbReference type="InterPro" id="IPR009057">
    <property type="entry name" value="Homeodomain-like_sf"/>
</dbReference>
<evidence type="ECO:0000256" key="3">
    <source>
        <dbReference type="ARBA" id="ARBA00023163"/>
    </source>
</evidence>
<accession>A0A2S5BD39</accession>
<evidence type="ECO:0000256" key="6">
    <source>
        <dbReference type="SAM" id="MobiDB-lite"/>
    </source>
</evidence>
<feature type="domain" description="Myb-like" evidence="7">
    <location>
        <begin position="375"/>
        <end position="421"/>
    </location>
</feature>
<dbReference type="GO" id="GO:0000978">
    <property type="term" value="F:RNA polymerase II cis-regulatory region sequence-specific DNA binding"/>
    <property type="evidence" value="ECO:0007669"/>
    <property type="project" value="TreeGrafter"/>
</dbReference>
<feature type="compositionally biased region" description="Acidic residues" evidence="6">
    <location>
        <begin position="504"/>
        <end position="515"/>
    </location>
</feature>
<dbReference type="GO" id="GO:0042796">
    <property type="term" value="P:snRNA transcription by RNA polymerase III"/>
    <property type="evidence" value="ECO:0007669"/>
    <property type="project" value="TreeGrafter"/>
</dbReference>
<feature type="region of interest" description="Disordered" evidence="6">
    <location>
        <begin position="420"/>
        <end position="536"/>
    </location>
</feature>
<evidence type="ECO:0000259" key="7">
    <source>
        <dbReference type="PROSITE" id="PS50090"/>
    </source>
</evidence>
<sequence length="536" mass="58965">MLQPTPDSFEGQLEVLRALDDDVDRAAVANEAYRDGLAQAMERVDHARKRMRALETLLQSLTENMASLASPAAARTPGPGTQDVQIVAPGTLTATTPYFRYFYGRNLPLNEDAKSRERYLSTVRAKPWQNFERERLEQEIRAQNHRIVVQEALQAGRDMTEAVAEKDPAWFIENTEGLDWEQVSLVLERRTATECRIQWLEQQHPLIRSGVTRSGKSNFSKDEMTKLNGLVTKRGVFGGREGWEGIAKALNTGRTAAACFRAYNLRPSQPRETWSTEDDSLLLSSLHQYGQNWALVSRMVGRSIPSCLVRFTNALDPSTTRGKWSAEEDAALRRAIKKVGIKSWAEVSERVKGRTDQQCRERWTNAVDPRIIGYGGWTEEEDEALRRMRDDEGRTWIDISERGFEGRRTDNSCLRRYGELVKRNGPAPPKPGPNDPPKRPRGRPPKKRYVQQQAQLAAGLAGAAAPAAPPAPGDGDGASPAAGGGEGGEAVLGVAGSGGAAQPLDDEGEGEDEADAPNAKRARLDGVEIGGGAEET</sequence>